<evidence type="ECO:0000256" key="5">
    <source>
        <dbReference type="ARBA" id="ARBA00022840"/>
    </source>
</evidence>
<dbReference type="SUPFAM" id="SSF52540">
    <property type="entry name" value="P-loop containing nucleoside triphosphate hydrolases"/>
    <property type="match status" value="1"/>
</dbReference>
<evidence type="ECO:0000256" key="3">
    <source>
        <dbReference type="ARBA" id="ARBA00022475"/>
    </source>
</evidence>
<sequence>MQAGGGAATPAAPDAAAATPLLQVRELVKHYPGSSAWLGRRRPTVQAVDGVSFDVARGETLSLVGESGCGKTTTGKSILRLIEPTSGSVLLEGEDIARLDMSRMRERRRDMQIIFQDPYASLNPRMTAGAIVAEPMRNFPGEHGHGARERAERVAWLFSKVGLRPEAMKKFPHEFSGGQRQRLGIARALALRPKLIVCDEPVSALDVSVQAQVINLLMDLQKEFGIAYLFVAHDLAVVRHISHRVAVMYLGQIVELADRDTLFSRPLHPYTEILLSAVPVPDPHVRSQRILLRGDPPSPANPPSGCRFHTRCPLAQPICKQERPALTPRPANGGAAGATQWVACHFR</sequence>
<organism evidence="7 8">
    <name type="scientific">Bordetella bronchialis</name>
    <dbReference type="NCBI Taxonomy" id="463025"/>
    <lineage>
        <taxon>Bacteria</taxon>
        <taxon>Pseudomonadati</taxon>
        <taxon>Pseudomonadota</taxon>
        <taxon>Betaproteobacteria</taxon>
        <taxon>Burkholderiales</taxon>
        <taxon>Alcaligenaceae</taxon>
        <taxon>Bordetella</taxon>
    </lineage>
</organism>
<keyword evidence="2" id="KW-0813">Transport</keyword>
<comment type="similarity">
    <text evidence="1">Belongs to the ABC transporter superfamily.</text>
</comment>
<keyword evidence="4" id="KW-0547">Nucleotide-binding</keyword>
<dbReference type="InterPro" id="IPR013563">
    <property type="entry name" value="Oligopep_ABC_C"/>
</dbReference>
<dbReference type="PANTHER" id="PTHR43776">
    <property type="entry name" value="TRANSPORT ATP-BINDING PROTEIN"/>
    <property type="match status" value="1"/>
</dbReference>
<evidence type="ECO:0000313" key="8">
    <source>
        <dbReference type="Proteomes" id="UP000091897"/>
    </source>
</evidence>
<dbReference type="InterPro" id="IPR050319">
    <property type="entry name" value="ABC_transp_ATP-bind"/>
</dbReference>
<keyword evidence="5" id="KW-0067">ATP-binding</keyword>
<dbReference type="SMART" id="SM00382">
    <property type="entry name" value="AAA"/>
    <property type="match status" value="1"/>
</dbReference>
<dbReference type="PROSITE" id="PS00211">
    <property type="entry name" value="ABC_TRANSPORTER_1"/>
    <property type="match status" value="1"/>
</dbReference>
<dbReference type="EMBL" id="CP016170">
    <property type="protein sequence ID" value="ANN69836.1"/>
    <property type="molecule type" value="Genomic_DNA"/>
</dbReference>
<dbReference type="Gene3D" id="3.40.50.300">
    <property type="entry name" value="P-loop containing nucleotide triphosphate hydrolases"/>
    <property type="match status" value="1"/>
</dbReference>
<dbReference type="PANTHER" id="PTHR43776:SF7">
    <property type="entry name" value="D,D-DIPEPTIDE TRANSPORT ATP-BINDING PROTEIN DDPF-RELATED"/>
    <property type="match status" value="1"/>
</dbReference>
<keyword evidence="8" id="KW-1185">Reference proteome</keyword>
<keyword evidence="3" id="KW-0472">Membrane</keyword>
<keyword evidence="3" id="KW-1003">Cell membrane</keyword>
<dbReference type="RefSeq" id="WP_066359519.1">
    <property type="nucleotide sequence ID" value="NZ_CBCSFJ010000011.1"/>
</dbReference>
<protein>
    <submittedName>
        <fullName evidence="7">Peptide ABC transporter substrate-binding protein</fullName>
    </submittedName>
</protein>
<dbReference type="InterPro" id="IPR027417">
    <property type="entry name" value="P-loop_NTPase"/>
</dbReference>
<evidence type="ECO:0000313" key="7">
    <source>
        <dbReference type="EMBL" id="ANN69836.1"/>
    </source>
</evidence>
<proteinExistence type="inferred from homology"/>
<evidence type="ECO:0000259" key="6">
    <source>
        <dbReference type="PROSITE" id="PS50893"/>
    </source>
</evidence>
<dbReference type="InterPro" id="IPR003593">
    <property type="entry name" value="AAA+_ATPase"/>
</dbReference>
<dbReference type="Pfam" id="PF00005">
    <property type="entry name" value="ABC_tran"/>
    <property type="match status" value="1"/>
</dbReference>
<dbReference type="NCBIfam" id="TIGR01727">
    <property type="entry name" value="oligo_HPY"/>
    <property type="match status" value="1"/>
</dbReference>
<dbReference type="PROSITE" id="PS50893">
    <property type="entry name" value="ABC_TRANSPORTER_2"/>
    <property type="match status" value="1"/>
</dbReference>
<evidence type="ECO:0000256" key="2">
    <source>
        <dbReference type="ARBA" id="ARBA00022448"/>
    </source>
</evidence>
<dbReference type="CDD" id="cd03257">
    <property type="entry name" value="ABC_NikE_OppD_transporters"/>
    <property type="match status" value="1"/>
</dbReference>
<feature type="domain" description="ABC transporter" evidence="6">
    <location>
        <begin position="22"/>
        <end position="275"/>
    </location>
</feature>
<reference evidence="7 8" key="1">
    <citation type="submission" date="2016-06" db="EMBL/GenBank/DDBJ databases">
        <title>Complete genome sequences of Bordetella bronchialis and Bordetella flabilis.</title>
        <authorList>
            <person name="LiPuma J.J."/>
            <person name="Spilker T."/>
        </authorList>
    </citation>
    <scope>NUCLEOTIDE SEQUENCE [LARGE SCALE GENOMIC DNA]</scope>
    <source>
        <strain evidence="7 8">AU3182</strain>
    </source>
</reference>
<dbReference type="InterPro" id="IPR017871">
    <property type="entry name" value="ABC_transporter-like_CS"/>
</dbReference>
<dbReference type="Proteomes" id="UP000091897">
    <property type="component" value="Chromosome"/>
</dbReference>
<evidence type="ECO:0000256" key="4">
    <source>
        <dbReference type="ARBA" id="ARBA00022741"/>
    </source>
</evidence>
<name>A0ABM6D063_9BORD</name>
<dbReference type="InterPro" id="IPR003439">
    <property type="entry name" value="ABC_transporter-like_ATP-bd"/>
</dbReference>
<evidence type="ECO:0000256" key="1">
    <source>
        <dbReference type="ARBA" id="ARBA00005417"/>
    </source>
</evidence>
<gene>
    <name evidence="7" type="ORF">BAU06_21960</name>
</gene>
<dbReference type="Pfam" id="PF08352">
    <property type="entry name" value="oligo_HPY"/>
    <property type="match status" value="1"/>
</dbReference>
<accession>A0ABM6D063</accession>